<feature type="compositionally biased region" description="Polar residues" evidence="1">
    <location>
        <begin position="351"/>
        <end position="360"/>
    </location>
</feature>
<feature type="compositionally biased region" description="Low complexity" evidence="1">
    <location>
        <begin position="244"/>
        <end position="261"/>
    </location>
</feature>
<feature type="compositionally biased region" description="Pro residues" evidence="1">
    <location>
        <begin position="137"/>
        <end position="150"/>
    </location>
</feature>
<feature type="compositionally biased region" description="Pro residues" evidence="1">
    <location>
        <begin position="186"/>
        <end position="199"/>
    </location>
</feature>
<accession>A0A5M3Y3L1</accession>
<evidence type="ECO:0000313" key="3">
    <source>
        <dbReference type="Proteomes" id="UP000377595"/>
    </source>
</evidence>
<comment type="caution">
    <text evidence="2">The sequence shown here is derived from an EMBL/GenBank/DDBJ whole genome shotgun (WGS) entry which is preliminary data.</text>
</comment>
<sequence length="841" mass="87625">MRGQDPGSEHDYDRSGPAASAVPPPSFGQSGRGDDLQLSMGSPWRPGYSWFSAPIREDDLTWSPSVPETPGPVVEAAPTRNHDPAWSPSETPGPVVEAAPTAWSPSETPGPVVEAASQAWSSSVPETPGPAVEAAPPVVPGAPPWQPPPAFTAAAAGMQVWPGANDSADQPVWPAATGESMGDPAGWPPPTTPSPPSSIPPVSASLPPSEPSPPHSSGYTSSPSPDSQPDSPEASRSGLPLLPEWPASAAVEAEAEAAQEPVRSGERGDVPVWPPRLPGEAVHDEDAEGDDPPVVPRHWPPTESPGPTLRPWSAPGRLPAASETEPAGETLPSAPEPDAPVWPSAVGAHASSETTITEPSATEALATEPGTPAAREPEPVGQHWPSFGSWPSLPEARVAEAVPAEELDGAEESHEVVPETSAGVPSWPEARPEDQNIPDSQHIQDTQGSSDSLHGQGSPDSLHGQGSSDGRDGSDGQSSLEAPDGQSGSPDEAQADERDQVTLPGERESGLTWPAAESTEWPPGPGRWRSAVPMPPPDEETVAETTIPRREVMFPVTDATPPPLRRIHGENTPAEGIVLPPVPQQQAYRQQQLPPPAKTEERSSGGAGRKAVLALCSVIVVGAIGTAAYFAYTDAGDPASAGKAPTVTGAPAVSAEAPDPAPVTAAVLDSEATDPRKLTLAEAFPDARISVDGRTFRRVKVNITDKCEDAAAGAFAEALAQQQCRRVLRATYVDNRKQYAVTTGIAVLPTKEAALEVDKTKNLGGNLWFRGLDGDPDTGADRVSISGGYAAGMVWGRYIVFSYATYADGHTPVEKEKDLGPVSGAFRDHTAEIIEKRIADS</sequence>
<gene>
    <name evidence="2" type="ORF">Aple_095020</name>
</gene>
<evidence type="ECO:0000256" key="1">
    <source>
        <dbReference type="SAM" id="MobiDB-lite"/>
    </source>
</evidence>
<feature type="compositionally biased region" description="Polar residues" evidence="1">
    <location>
        <begin position="437"/>
        <end position="459"/>
    </location>
</feature>
<dbReference type="EMBL" id="BLAF01000091">
    <property type="protein sequence ID" value="GES26603.1"/>
    <property type="molecule type" value="Genomic_DNA"/>
</dbReference>
<dbReference type="Proteomes" id="UP000377595">
    <property type="component" value="Unassembled WGS sequence"/>
</dbReference>
<organism evidence="2 3">
    <name type="scientific">Acrocarpospora pleiomorpha</name>
    <dbReference type="NCBI Taxonomy" id="90975"/>
    <lineage>
        <taxon>Bacteria</taxon>
        <taxon>Bacillati</taxon>
        <taxon>Actinomycetota</taxon>
        <taxon>Actinomycetes</taxon>
        <taxon>Streptosporangiales</taxon>
        <taxon>Streptosporangiaceae</taxon>
        <taxon>Acrocarpospora</taxon>
    </lineage>
</organism>
<dbReference type="OrthoDB" id="3479396at2"/>
<feature type="compositionally biased region" description="Low complexity" evidence="1">
    <location>
        <begin position="215"/>
        <end position="232"/>
    </location>
</feature>
<evidence type="ECO:0000313" key="2">
    <source>
        <dbReference type="EMBL" id="GES26603.1"/>
    </source>
</evidence>
<name>A0A5M3Y3L1_9ACTN</name>
<proteinExistence type="predicted"/>
<reference evidence="2 3" key="1">
    <citation type="submission" date="2019-10" db="EMBL/GenBank/DDBJ databases">
        <title>Whole genome shotgun sequence of Acrocarpospora pleiomorpha NBRC 16267.</title>
        <authorList>
            <person name="Ichikawa N."/>
            <person name="Kimura A."/>
            <person name="Kitahashi Y."/>
            <person name="Komaki H."/>
            <person name="Oguchi A."/>
        </authorList>
    </citation>
    <scope>NUCLEOTIDE SEQUENCE [LARGE SCALE GENOMIC DNA]</scope>
    <source>
        <strain evidence="2 3">NBRC 16267</strain>
    </source>
</reference>
<feature type="compositionally biased region" description="Basic and acidic residues" evidence="1">
    <location>
        <begin position="495"/>
        <end position="509"/>
    </location>
</feature>
<feature type="compositionally biased region" description="Low complexity" evidence="1">
    <location>
        <begin position="124"/>
        <end position="136"/>
    </location>
</feature>
<feature type="region of interest" description="Disordered" evidence="1">
    <location>
        <begin position="556"/>
        <end position="606"/>
    </location>
</feature>
<keyword evidence="3" id="KW-1185">Reference proteome</keyword>
<feature type="region of interest" description="Disordered" evidence="1">
    <location>
        <begin position="1"/>
        <end position="541"/>
    </location>
</feature>
<dbReference type="RefSeq" id="WP_155351302.1">
    <property type="nucleotide sequence ID" value="NZ_BLAF01000091.1"/>
</dbReference>
<feature type="compositionally biased region" description="Pro residues" evidence="1">
    <location>
        <begin position="293"/>
        <end position="304"/>
    </location>
</feature>
<dbReference type="AlphaFoldDB" id="A0A5M3Y3L1"/>
<protein>
    <submittedName>
        <fullName evidence="2">Uncharacterized protein</fullName>
    </submittedName>
</protein>